<evidence type="ECO:0000256" key="3">
    <source>
        <dbReference type="ARBA" id="ARBA00023180"/>
    </source>
</evidence>
<sequence>MSLILSTLFFPFFTSLDTLTPDQFIKDGQSLVSNENNFALGFFSPGNSSYQYLGIWFVKVTKQTVVWVAKMNDPINDSSGVLSINQFGNLVLHDGFNRLLWSTNVSVQGTTSSVAQLQDSGNLVLIQGNNKKVLWQSFDHPTDTLLPNMRLGLNRIIGLDRFLTSWKSQDDPGSGDYLYKMNSTCGSPQVAMYKGSTLYWRSDPWPWQTSSPSSSTSVSIMGFKYDFVNNKDEVSYAYFFDDPSIISRVVVDNLDCTRYLCGMMVIFNGRNSIQHLNTGVTTMDTGAYGKCGPQSSDNVDNFECTCLPGYEAKSPKDWYHRDGSEGCVRKKSGLSMCGMDMSMSSSKCEQACLNNCSCTAFISMNIDGIGTRCLAWYGELMDIVEYSYEVWDLNVRVDAKELATYTKMSKGFLANKRKLVITILSVAVPLFLASLVAFTWLMKKRKKKGQLSNGQLIAVKRLCKNSRQGIEEFKNEVMLIAKLQHRNFVKLFGCCI</sequence>
<feature type="signal peptide" evidence="5">
    <location>
        <begin position="1"/>
        <end position="18"/>
    </location>
</feature>
<dbReference type="CDD" id="cd01098">
    <property type="entry name" value="PAN_AP_plant"/>
    <property type="match status" value="1"/>
</dbReference>
<dbReference type="InterPro" id="IPR001480">
    <property type="entry name" value="Bulb-type_lectin_dom"/>
</dbReference>
<dbReference type="Pfam" id="PF00954">
    <property type="entry name" value="S_locus_glycop"/>
    <property type="match status" value="1"/>
</dbReference>
<dbReference type="Pfam" id="PF01453">
    <property type="entry name" value="B_lectin"/>
    <property type="match status" value="1"/>
</dbReference>
<dbReference type="FunFam" id="2.90.10.10:FF:000005">
    <property type="entry name" value="G-type lectin S-receptor-like serine/threonine-protein kinase"/>
    <property type="match status" value="1"/>
</dbReference>
<keyword evidence="3" id="KW-0325">Glycoprotein</keyword>
<dbReference type="SUPFAM" id="SSF51110">
    <property type="entry name" value="alpha-D-mannose-specific plant lectins"/>
    <property type="match status" value="1"/>
</dbReference>
<evidence type="ECO:0000256" key="5">
    <source>
        <dbReference type="SAM" id="SignalP"/>
    </source>
</evidence>
<evidence type="ECO:0000259" key="6">
    <source>
        <dbReference type="PROSITE" id="PS50927"/>
    </source>
</evidence>
<organism evidence="8 9">
    <name type="scientific">Quercus lobata</name>
    <name type="common">Valley oak</name>
    <dbReference type="NCBI Taxonomy" id="97700"/>
    <lineage>
        <taxon>Eukaryota</taxon>
        <taxon>Viridiplantae</taxon>
        <taxon>Streptophyta</taxon>
        <taxon>Embryophyta</taxon>
        <taxon>Tracheophyta</taxon>
        <taxon>Spermatophyta</taxon>
        <taxon>Magnoliopsida</taxon>
        <taxon>eudicotyledons</taxon>
        <taxon>Gunneridae</taxon>
        <taxon>Pentapetalae</taxon>
        <taxon>rosids</taxon>
        <taxon>fabids</taxon>
        <taxon>Fagales</taxon>
        <taxon>Fagaceae</taxon>
        <taxon>Quercus</taxon>
    </lineage>
</organism>
<dbReference type="Proteomes" id="UP000594261">
    <property type="component" value="Chromosome 5"/>
</dbReference>
<dbReference type="Gene3D" id="2.90.10.10">
    <property type="entry name" value="Bulb-type lectin domain"/>
    <property type="match status" value="1"/>
</dbReference>
<keyword evidence="9" id="KW-1185">Reference proteome</keyword>
<feature type="chain" id="PRO_5029683058" evidence="5">
    <location>
        <begin position="19"/>
        <end position="496"/>
    </location>
</feature>
<dbReference type="EMBL" id="LRBV02000005">
    <property type="status" value="NOT_ANNOTATED_CDS"/>
    <property type="molecule type" value="Genomic_DNA"/>
</dbReference>
<feature type="transmembrane region" description="Helical" evidence="4">
    <location>
        <begin position="419"/>
        <end position="441"/>
    </location>
</feature>
<evidence type="ECO:0000313" key="8">
    <source>
        <dbReference type="EnsemblPlants" id="QL05p079366:mrna"/>
    </source>
</evidence>
<dbReference type="PANTHER" id="PTHR32444:SF130">
    <property type="entry name" value="RECEPTOR-LIKE SERINE_THREONINE-PROTEIN KINASE"/>
    <property type="match status" value="1"/>
</dbReference>
<dbReference type="CDD" id="cd00028">
    <property type="entry name" value="B_lectin"/>
    <property type="match status" value="1"/>
</dbReference>
<keyword evidence="1 5" id="KW-0732">Signal</keyword>
<dbReference type="PANTHER" id="PTHR32444">
    <property type="entry name" value="BULB-TYPE LECTIN DOMAIN-CONTAINING PROTEIN"/>
    <property type="match status" value="1"/>
</dbReference>
<dbReference type="AlphaFoldDB" id="A0A7N2LUY9"/>
<name>A0A7N2LUY9_QUELO</name>
<dbReference type="SUPFAM" id="SSF56112">
    <property type="entry name" value="Protein kinase-like (PK-like)"/>
    <property type="match status" value="1"/>
</dbReference>
<dbReference type="Gramene" id="QL05p079366:mrna">
    <property type="protein sequence ID" value="QL05p079366:mrna"/>
    <property type="gene ID" value="QL05p079366"/>
</dbReference>
<evidence type="ECO:0000256" key="4">
    <source>
        <dbReference type="SAM" id="Phobius"/>
    </source>
</evidence>
<feature type="domain" description="Apple" evidence="7">
    <location>
        <begin position="327"/>
        <end position="395"/>
    </location>
</feature>
<dbReference type="EnsemblPlants" id="QL05p079366:mrna">
    <property type="protein sequence ID" value="QL05p079366:mrna"/>
    <property type="gene ID" value="QL05p079366"/>
</dbReference>
<dbReference type="Gene3D" id="3.30.200.20">
    <property type="entry name" value="Phosphorylase Kinase, domain 1"/>
    <property type="match status" value="1"/>
</dbReference>
<dbReference type="GO" id="GO:0048544">
    <property type="term" value="P:recognition of pollen"/>
    <property type="evidence" value="ECO:0007669"/>
    <property type="project" value="InterPro"/>
</dbReference>
<accession>A0A7N2LUY9</accession>
<evidence type="ECO:0000259" key="7">
    <source>
        <dbReference type="PROSITE" id="PS50948"/>
    </source>
</evidence>
<dbReference type="InterPro" id="IPR036426">
    <property type="entry name" value="Bulb-type_lectin_dom_sf"/>
</dbReference>
<dbReference type="InterPro" id="IPR003609">
    <property type="entry name" value="Pan_app"/>
</dbReference>
<evidence type="ECO:0000256" key="2">
    <source>
        <dbReference type="ARBA" id="ARBA00023157"/>
    </source>
</evidence>
<evidence type="ECO:0000256" key="1">
    <source>
        <dbReference type="ARBA" id="ARBA00022729"/>
    </source>
</evidence>
<dbReference type="OMA" id="RTEFECT"/>
<reference evidence="8" key="2">
    <citation type="submission" date="2021-01" db="UniProtKB">
        <authorList>
            <consortium name="EnsemblPlants"/>
        </authorList>
    </citation>
    <scope>IDENTIFICATION</scope>
</reference>
<protein>
    <submittedName>
        <fullName evidence="8">Uncharacterized protein</fullName>
    </submittedName>
</protein>
<evidence type="ECO:0000313" key="9">
    <source>
        <dbReference type="Proteomes" id="UP000594261"/>
    </source>
</evidence>
<dbReference type="Pfam" id="PF08276">
    <property type="entry name" value="PAN_2"/>
    <property type="match status" value="1"/>
</dbReference>
<dbReference type="SMART" id="SM00108">
    <property type="entry name" value="B_lectin"/>
    <property type="match status" value="1"/>
</dbReference>
<dbReference type="InParanoid" id="A0A7N2LUY9"/>
<dbReference type="InterPro" id="IPR011009">
    <property type="entry name" value="Kinase-like_dom_sf"/>
</dbReference>
<keyword evidence="4" id="KW-0812">Transmembrane</keyword>
<keyword evidence="4" id="KW-0472">Membrane</keyword>
<proteinExistence type="predicted"/>
<feature type="domain" description="Bulb-type lectin" evidence="6">
    <location>
        <begin position="16"/>
        <end position="138"/>
    </location>
</feature>
<reference evidence="8 9" key="1">
    <citation type="journal article" date="2016" name="G3 (Bethesda)">
        <title>First Draft Assembly and Annotation of the Genome of a California Endemic Oak Quercus lobata Nee (Fagaceae).</title>
        <authorList>
            <person name="Sork V.L."/>
            <person name="Fitz-Gibbon S.T."/>
            <person name="Puiu D."/>
            <person name="Crepeau M."/>
            <person name="Gugger P.F."/>
            <person name="Sherman R."/>
            <person name="Stevens K."/>
            <person name="Langley C.H."/>
            <person name="Pellegrini M."/>
            <person name="Salzberg S.L."/>
        </authorList>
    </citation>
    <scope>NUCLEOTIDE SEQUENCE [LARGE SCALE GENOMIC DNA]</scope>
    <source>
        <strain evidence="8 9">cv. SW786</strain>
    </source>
</reference>
<dbReference type="PROSITE" id="PS50927">
    <property type="entry name" value="BULB_LECTIN"/>
    <property type="match status" value="1"/>
</dbReference>
<keyword evidence="4" id="KW-1133">Transmembrane helix</keyword>
<dbReference type="InterPro" id="IPR000858">
    <property type="entry name" value="S_locus_glycoprot_dom"/>
</dbReference>
<keyword evidence="2" id="KW-1015">Disulfide bond</keyword>
<dbReference type="PROSITE" id="PS50948">
    <property type="entry name" value="PAN"/>
    <property type="match status" value="1"/>
</dbReference>